<dbReference type="GO" id="GO:0006631">
    <property type="term" value="P:fatty acid metabolic process"/>
    <property type="evidence" value="ECO:0007669"/>
    <property type="project" value="TreeGrafter"/>
</dbReference>
<evidence type="ECO:0000256" key="1">
    <source>
        <dbReference type="ARBA" id="ARBA00006432"/>
    </source>
</evidence>
<dbReference type="OrthoDB" id="3802565at2"/>
<reference evidence="4 5" key="1">
    <citation type="submission" date="2019-11" db="EMBL/GenBank/DDBJ databases">
        <title>Draft genome of Amycolatopsis RM579.</title>
        <authorList>
            <person name="Duangmal K."/>
            <person name="Mingma R."/>
        </authorList>
    </citation>
    <scope>NUCLEOTIDE SEQUENCE [LARGE SCALE GENOMIC DNA]</scope>
    <source>
        <strain evidence="4 5">RM579</strain>
    </source>
</reference>
<dbReference type="PROSITE" id="PS00455">
    <property type="entry name" value="AMP_BINDING"/>
    <property type="match status" value="1"/>
</dbReference>
<keyword evidence="5" id="KW-1185">Reference proteome</keyword>
<organism evidence="4 5">
    <name type="scientific">Amycolatopsis pithecellobii</name>
    <dbReference type="NCBI Taxonomy" id="664692"/>
    <lineage>
        <taxon>Bacteria</taxon>
        <taxon>Bacillati</taxon>
        <taxon>Actinomycetota</taxon>
        <taxon>Actinomycetes</taxon>
        <taxon>Pseudonocardiales</taxon>
        <taxon>Pseudonocardiaceae</taxon>
        <taxon>Amycolatopsis</taxon>
    </lineage>
</organism>
<dbReference type="InterPro" id="IPR042099">
    <property type="entry name" value="ANL_N_sf"/>
</dbReference>
<dbReference type="SUPFAM" id="SSF56801">
    <property type="entry name" value="Acetyl-CoA synthetase-like"/>
    <property type="match status" value="1"/>
</dbReference>
<dbReference type="Gene3D" id="3.30.300.30">
    <property type="match status" value="1"/>
</dbReference>
<dbReference type="AlphaFoldDB" id="A0A6N7YNA3"/>
<evidence type="ECO:0000259" key="2">
    <source>
        <dbReference type="Pfam" id="PF00501"/>
    </source>
</evidence>
<protein>
    <submittedName>
        <fullName evidence="4">AMP-binding protein</fullName>
    </submittedName>
</protein>
<accession>A0A6N7YNA3</accession>
<dbReference type="InterPro" id="IPR020845">
    <property type="entry name" value="AMP-binding_CS"/>
</dbReference>
<evidence type="ECO:0000313" key="5">
    <source>
        <dbReference type="Proteomes" id="UP000440096"/>
    </source>
</evidence>
<evidence type="ECO:0000259" key="3">
    <source>
        <dbReference type="Pfam" id="PF13193"/>
    </source>
</evidence>
<dbReference type="PANTHER" id="PTHR43201:SF8">
    <property type="entry name" value="ACYL-COA SYNTHETASE FAMILY MEMBER 3"/>
    <property type="match status" value="1"/>
</dbReference>
<dbReference type="InterPro" id="IPR025110">
    <property type="entry name" value="AMP-bd_C"/>
</dbReference>
<proteinExistence type="inferred from homology"/>
<dbReference type="PANTHER" id="PTHR43201">
    <property type="entry name" value="ACYL-COA SYNTHETASE"/>
    <property type="match status" value="1"/>
</dbReference>
<sequence>MRWIDDLLRRGEESEIRFVGGQPLTMQRLRNEVERLTALFGHLGVRGGTSVAVQVPPSFTFLFAVLALWRRDAEVLLLDHRSSATDRARLLALRGSSLLLRSSGGRLVRDFTDECELVIERRPNGHHSARHALVQRSSGTTGTPKIVCRSASSLRREIVCTAAVPGMPREGDRVLLLNSVISSFGLLGGILHALHNRSVVVFPAGSGPDAIAARAQTARADVIFGAPFHFELLSRLPEGATTAPVRLAVSSGDTVHREVYERFRDRFGIRIGQAYGTTETGLLAIDPAGLRPPPVLGTGTGNVRLRLSGGELLARLPRSTVIYDEDATAHRPRWLRTHDRVEKAPDGALVLRGRTGSAREIGGLLVDLTEVENVVRGHEKVAEVVAFFDGQTISAQVSAPADLQPGELIRFCATRLDPRAVPRVITVVRHELAKTSSGKLIRFPQPSISRRFSHS</sequence>
<dbReference type="RefSeq" id="WP_154755597.1">
    <property type="nucleotide sequence ID" value="NZ_WMBA01000005.1"/>
</dbReference>
<gene>
    <name evidence="4" type="ORF">GKO32_05040</name>
</gene>
<dbReference type="InterPro" id="IPR045851">
    <property type="entry name" value="AMP-bd_C_sf"/>
</dbReference>
<dbReference type="Proteomes" id="UP000440096">
    <property type="component" value="Unassembled WGS sequence"/>
</dbReference>
<dbReference type="Pfam" id="PF00501">
    <property type="entry name" value="AMP-binding"/>
    <property type="match status" value="1"/>
</dbReference>
<feature type="domain" description="AMP-dependent synthetase/ligase" evidence="2">
    <location>
        <begin position="20"/>
        <end position="307"/>
    </location>
</feature>
<dbReference type="Pfam" id="PF13193">
    <property type="entry name" value="AMP-binding_C"/>
    <property type="match status" value="1"/>
</dbReference>
<dbReference type="EMBL" id="WMBA01000005">
    <property type="protein sequence ID" value="MTD53348.1"/>
    <property type="molecule type" value="Genomic_DNA"/>
</dbReference>
<comment type="caution">
    <text evidence="4">The sequence shown here is derived from an EMBL/GenBank/DDBJ whole genome shotgun (WGS) entry which is preliminary data.</text>
</comment>
<dbReference type="InterPro" id="IPR000873">
    <property type="entry name" value="AMP-dep_synth/lig_dom"/>
</dbReference>
<evidence type="ECO:0000313" key="4">
    <source>
        <dbReference type="EMBL" id="MTD53348.1"/>
    </source>
</evidence>
<comment type="similarity">
    <text evidence="1">Belongs to the ATP-dependent AMP-binding enzyme family.</text>
</comment>
<name>A0A6N7YNA3_9PSEU</name>
<feature type="domain" description="AMP-binding enzyme C-terminal" evidence="3">
    <location>
        <begin position="370"/>
        <end position="439"/>
    </location>
</feature>
<dbReference type="Gene3D" id="3.40.50.12780">
    <property type="entry name" value="N-terminal domain of ligase-like"/>
    <property type="match status" value="1"/>
</dbReference>
<dbReference type="GO" id="GO:0031956">
    <property type="term" value="F:medium-chain fatty acid-CoA ligase activity"/>
    <property type="evidence" value="ECO:0007669"/>
    <property type="project" value="TreeGrafter"/>
</dbReference>